<feature type="transmembrane region" description="Helical" evidence="1">
    <location>
        <begin position="243"/>
        <end position="264"/>
    </location>
</feature>
<dbReference type="SUPFAM" id="SSF103481">
    <property type="entry name" value="Multidrug resistance efflux transporter EmrE"/>
    <property type="match status" value="1"/>
</dbReference>
<organism evidence="2">
    <name type="scientific">Coccolithus braarudii</name>
    <dbReference type="NCBI Taxonomy" id="221442"/>
    <lineage>
        <taxon>Eukaryota</taxon>
        <taxon>Haptista</taxon>
        <taxon>Haptophyta</taxon>
        <taxon>Prymnesiophyceae</taxon>
        <taxon>Coccolithales</taxon>
        <taxon>Coccolithaceae</taxon>
        <taxon>Coccolithus</taxon>
    </lineage>
</organism>
<evidence type="ECO:0000313" key="2">
    <source>
        <dbReference type="EMBL" id="CAD8603042.1"/>
    </source>
</evidence>
<dbReference type="PANTHER" id="PTHR22911">
    <property type="entry name" value="ACYL-MALONYL CONDENSING ENZYME-RELATED"/>
    <property type="match status" value="1"/>
</dbReference>
<gene>
    <name evidence="2" type="ORF">CPEL01642_LOCUS6377</name>
</gene>
<proteinExistence type="predicted"/>
<evidence type="ECO:0000256" key="1">
    <source>
        <dbReference type="SAM" id="Phobius"/>
    </source>
</evidence>
<feature type="transmembrane region" description="Helical" evidence="1">
    <location>
        <begin position="145"/>
        <end position="164"/>
    </location>
</feature>
<dbReference type="GO" id="GO:0016020">
    <property type="term" value="C:membrane"/>
    <property type="evidence" value="ECO:0007669"/>
    <property type="project" value="TreeGrafter"/>
</dbReference>
<accession>A0A7S0L8Z1</accession>
<dbReference type="PANTHER" id="PTHR22911:SF79">
    <property type="entry name" value="MOBA-LIKE NTP TRANSFERASE DOMAIN-CONTAINING PROTEIN"/>
    <property type="match status" value="1"/>
</dbReference>
<feature type="transmembrane region" description="Helical" evidence="1">
    <location>
        <begin position="208"/>
        <end position="228"/>
    </location>
</feature>
<keyword evidence="1" id="KW-0472">Membrane</keyword>
<sequence length="388" mass="41373">MPSSDVSSTSRASRLRPAERGKGLLVALLSVVLITPDPMFVRWARATGATNWQIVFWKQLGTGAINIVAGFCLLGGVQETLAGAIAAPWHLCFASLMQMGNQLGFNFAFLTTSPARALLFISLNPLWAGLLGRVCLGEVLPKRTVVALFIGAVSSLIVFVPALLPESSKSETEGTLIGDMISIATGMGVAAYITFLRHTLDCRPEASIDMSAGVGNMLSSLAMVPAILSNQTSGFYTNLNSTFVAITIVDALLTGSFYVGFIVAPRYLVGAQLALVMLLETLIAPLWVYIKFGDIPSVWTVAGGTLLLVTLAIHEVVSLYQKRIEELDGLDDMPSVSVRSGHAYSEGAELSFEAEQGSEYHRYAAPPNGRGYGYSAAAGLEPQRKASF</sequence>
<dbReference type="AlphaFoldDB" id="A0A7S0L8Z1"/>
<dbReference type="EMBL" id="HBEY01013227">
    <property type="protein sequence ID" value="CAD8603042.1"/>
    <property type="molecule type" value="Transcribed_RNA"/>
</dbReference>
<feature type="transmembrane region" description="Helical" evidence="1">
    <location>
        <begin position="117"/>
        <end position="136"/>
    </location>
</feature>
<dbReference type="InterPro" id="IPR037185">
    <property type="entry name" value="EmrE-like"/>
</dbReference>
<feature type="transmembrane region" description="Helical" evidence="1">
    <location>
        <begin position="176"/>
        <end position="196"/>
    </location>
</feature>
<keyword evidence="1" id="KW-0812">Transmembrane</keyword>
<evidence type="ECO:0008006" key="3">
    <source>
        <dbReference type="Google" id="ProtNLM"/>
    </source>
</evidence>
<keyword evidence="1" id="KW-1133">Transmembrane helix</keyword>
<feature type="transmembrane region" description="Helical" evidence="1">
    <location>
        <begin position="271"/>
        <end position="290"/>
    </location>
</feature>
<reference evidence="2" key="1">
    <citation type="submission" date="2021-01" db="EMBL/GenBank/DDBJ databases">
        <authorList>
            <person name="Corre E."/>
            <person name="Pelletier E."/>
            <person name="Niang G."/>
            <person name="Scheremetjew M."/>
            <person name="Finn R."/>
            <person name="Kale V."/>
            <person name="Holt S."/>
            <person name="Cochrane G."/>
            <person name="Meng A."/>
            <person name="Brown T."/>
            <person name="Cohen L."/>
        </authorList>
    </citation>
    <scope>NUCLEOTIDE SEQUENCE</scope>
    <source>
        <strain evidence="2">PLY182g</strain>
    </source>
</reference>
<protein>
    <recommendedName>
        <fullName evidence="3">EamA domain-containing protein</fullName>
    </recommendedName>
</protein>
<name>A0A7S0L8Z1_9EUKA</name>
<feature type="transmembrane region" description="Helical" evidence="1">
    <location>
        <begin position="296"/>
        <end position="317"/>
    </location>
</feature>